<protein>
    <submittedName>
        <fullName evidence="1">Uncharacterized protein</fullName>
    </submittedName>
</protein>
<organism evidence="1 2">
    <name type="scientific">Datura stramonium</name>
    <name type="common">Jimsonweed</name>
    <name type="synonym">Common thornapple</name>
    <dbReference type="NCBI Taxonomy" id="4076"/>
    <lineage>
        <taxon>Eukaryota</taxon>
        <taxon>Viridiplantae</taxon>
        <taxon>Streptophyta</taxon>
        <taxon>Embryophyta</taxon>
        <taxon>Tracheophyta</taxon>
        <taxon>Spermatophyta</taxon>
        <taxon>Magnoliopsida</taxon>
        <taxon>eudicotyledons</taxon>
        <taxon>Gunneridae</taxon>
        <taxon>Pentapetalae</taxon>
        <taxon>asterids</taxon>
        <taxon>lamiids</taxon>
        <taxon>Solanales</taxon>
        <taxon>Solanaceae</taxon>
        <taxon>Solanoideae</taxon>
        <taxon>Datureae</taxon>
        <taxon>Datura</taxon>
    </lineage>
</organism>
<reference evidence="1 2" key="1">
    <citation type="journal article" date="2021" name="BMC Genomics">
        <title>Datura genome reveals duplications of psychoactive alkaloid biosynthetic genes and high mutation rate following tissue culture.</title>
        <authorList>
            <person name="Rajewski A."/>
            <person name="Carter-House D."/>
            <person name="Stajich J."/>
            <person name="Litt A."/>
        </authorList>
    </citation>
    <scope>NUCLEOTIDE SEQUENCE [LARGE SCALE GENOMIC DNA]</scope>
    <source>
        <strain evidence="1">AR-01</strain>
    </source>
</reference>
<comment type="caution">
    <text evidence="1">The sequence shown here is derived from an EMBL/GenBank/DDBJ whole genome shotgun (WGS) entry which is preliminary data.</text>
</comment>
<name>A0ABS8WMY2_DATST</name>
<proteinExistence type="predicted"/>
<dbReference type="EMBL" id="JACEIK010008334">
    <property type="protein sequence ID" value="MCE3051281.1"/>
    <property type="molecule type" value="Genomic_DNA"/>
</dbReference>
<evidence type="ECO:0000313" key="2">
    <source>
        <dbReference type="Proteomes" id="UP000823775"/>
    </source>
</evidence>
<keyword evidence="2" id="KW-1185">Reference proteome</keyword>
<feature type="non-terminal residue" evidence="1">
    <location>
        <position position="55"/>
    </location>
</feature>
<sequence length="55" mass="6439">MVGVIQPTRSFLRKLTSGKVVRNPWKTLETGLRRFFNFDGKMRHLLKKPQLIKLG</sequence>
<dbReference type="Proteomes" id="UP000823775">
    <property type="component" value="Unassembled WGS sequence"/>
</dbReference>
<evidence type="ECO:0000313" key="1">
    <source>
        <dbReference type="EMBL" id="MCE3051281.1"/>
    </source>
</evidence>
<accession>A0ABS8WMY2</accession>
<gene>
    <name evidence="1" type="ORF">HAX54_049324</name>
</gene>